<keyword evidence="5" id="KW-1185">Reference proteome</keyword>
<sequence>MSVLNPGYMDKDVVEASGLFDANFYLAKYPDIGSSGTDALTHYMAFGRVENRDPSAMFSSSGYCYRYPDVKLSGCHPLIHYLALGQHCDWSGVPHIRGYRQFLAIRKTIMICGHAASDQLYGAELSLLDIAAALCNSGLNVVLTLPEALNEGYIEKLKQFCSDIHIVPQIWWRYGRAEQQGITAQFTRLLKQYNVSLLHANTIVHFEPLIAARLAAIPVVIHARELPALDPALCDVFGASPEQTRTYVNSMADLVISNSRFTADFYQAASCHVVYNSVKFVSVLPERSGKSALTVAMISSNLPKKGLDDFCQLLQMATLDRALRFKLIGPENEHTARIAEKCGGKWPENLELIGYVANIQDALADVDVVVNMSNFQESFGRTVAEAMASGKVVIAYRWGALTELIVHNVDGFLVPFADVKSIALTLNHLQQNPARVEAIGQHALSSAKQKFDLKSVSEHLLLAYTELWSE</sequence>
<feature type="domain" description="Glycosyltransferase subfamily 4-like N-terminal" evidence="3">
    <location>
        <begin position="122"/>
        <end position="278"/>
    </location>
</feature>
<dbReference type="CDD" id="cd03801">
    <property type="entry name" value="GT4_PimA-like"/>
    <property type="match status" value="1"/>
</dbReference>
<dbReference type="EMBL" id="JAPJDZ010000052">
    <property type="protein sequence ID" value="MDP5137510.1"/>
    <property type="molecule type" value="Genomic_DNA"/>
</dbReference>
<keyword evidence="2" id="KW-0808">Transferase</keyword>
<dbReference type="Pfam" id="PF13439">
    <property type="entry name" value="Glyco_transf_4"/>
    <property type="match status" value="1"/>
</dbReference>
<dbReference type="Proteomes" id="UP001231109">
    <property type="component" value="Unassembled WGS sequence"/>
</dbReference>
<dbReference type="Pfam" id="PF13692">
    <property type="entry name" value="Glyco_trans_1_4"/>
    <property type="match status" value="1"/>
</dbReference>
<evidence type="ECO:0000313" key="5">
    <source>
        <dbReference type="Proteomes" id="UP001231109"/>
    </source>
</evidence>
<organism evidence="4 5">
    <name type="scientific">Rheinheimera baltica</name>
    <dbReference type="NCBI Taxonomy" id="67576"/>
    <lineage>
        <taxon>Bacteria</taxon>
        <taxon>Pseudomonadati</taxon>
        <taxon>Pseudomonadota</taxon>
        <taxon>Gammaproteobacteria</taxon>
        <taxon>Chromatiales</taxon>
        <taxon>Chromatiaceae</taxon>
        <taxon>Rheinheimera</taxon>
    </lineage>
</organism>
<dbReference type="Gene3D" id="3.40.50.2000">
    <property type="entry name" value="Glycogen Phosphorylase B"/>
    <property type="match status" value="2"/>
</dbReference>
<accession>A0ABT9I2A4</accession>
<dbReference type="PANTHER" id="PTHR12526:SF510">
    <property type="entry name" value="D-INOSITOL 3-PHOSPHATE GLYCOSYLTRANSFERASE"/>
    <property type="match status" value="1"/>
</dbReference>
<reference evidence="4 5" key="1">
    <citation type="submission" date="2022-11" db="EMBL/GenBank/DDBJ databases">
        <title>Viruses from the air-sea interface of a natural surface slick.</title>
        <authorList>
            <person name="Rahlff J."/>
            <person name="Holmfeldt K."/>
        </authorList>
    </citation>
    <scope>NUCLEOTIDE SEQUENCE [LARGE SCALE GENOMIC DNA]</scope>
    <source>
        <strain evidence="4 5">SMS4</strain>
    </source>
</reference>
<proteinExistence type="predicted"/>
<keyword evidence="1" id="KW-0328">Glycosyltransferase</keyword>
<dbReference type="SUPFAM" id="SSF53756">
    <property type="entry name" value="UDP-Glycosyltransferase/glycogen phosphorylase"/>
    <property type="match status" value="1"/>
</dbReference>
<gene>
    <name evidence="4" type="ORF">ORJ04_16255</name>
</gene>
<evidence type="ECO:0000256" key="2">
    <source>
        <dbReference type="ARBA" id="ARBA00022679"/>
    </source>
</evidence>
<protein>
    <submittedName>
        <fullName evidence="4">Glycosyltransferase family 4 protein</fullName>
    </submittedName>
</protein>
<comment type="caution">
    <text evidence="4">The sequence shown here is derived from an EMBL/GenBank/DDBJ whole genome shotgun (WGS) entry which is preliminary data.</text>
</comment>
<dbReference type="InterPro" id="IPR028098">
    <property type="entry name" value="Glyco_trans_4-like_N"/>
</dbReference>
<evidence type="ECO:0000313" key="4">
    <source>
        <dbReference type="EMBL" id="MDP5137510.1"/>
    </source>
</evidence>
<dbReference type="PANTHER" id="PTHR12526">
    <property type="entry name" value="GLYCOSYLTRANSFERASE"/>
    <property type="match status" value="1"/>
</dbReference>
<evidence type="ECO:0000259" key="3">
    <source>
        <dbReference type="Pfam" id="PF13439"/>
    </source>
</evidence>
<dbReference type="RefSeq" id="WP_305976841.1">
    <property type="nucleotide sequence ID" value="NZ_JAPJDZ010000052.1"/>
</dbReference>
<evidence type="ECO:0000256" key="1">
    <source>
        <dbReference type="ARBA" id="ARBA00022676"/>
    </source>
</evidence>
<name>A0ABT9I2A4_9GAMM</name>